<evidence type="ECO:0000313" key="3">
    <source>
        <dbReference type="Proteomes" id="UP000565155"/>
    </source>
</evidence>
<dbReference type="AlphaFoldDB" id="A0A7Y0R1Z2"/>
<proteinExistence type="inferred from homology"/>
<organism evidence="2 3">
    <name type="scientific">Vibrio alginolyticus</name>
    <dbReference type="NCBI Taxonomy" id="663"/>
    <lineage>
        <taxon>Bacteria</taxon>
        <taxon>Pseudomonadati</taxon>
        <taxon>Pseudomonadota</taxon>
        <taxon>Gammaproteobacteria</taxon>
        <taxon>Vibrionales</taxon>
        <taxon>Vibrionaceae</taxon>
        <taxon>Vibrio</taxon>
    </lineage>
</organism>
<dbReference type="Pfam" id="PF02321">
    <property type="entry name" value="OEP"/>
    <property type="match status" value="1"/>
</dbReference>
<comment type="similarity">
    <text evidence="1">Belongs to the outer membrane factor (OMF) (TC 1.B.17) family.</text>
</comment>
<reference evidence="2 3" key="1">
    <citation type="submission" date="2020-04" db="EMBL/GenBank/DDBJ databases">
        <title>Whole-genome sequencing of Vibrio spp. from China reveals different genetic environments of blaCTX-M-14 among diverse lineages.</title>
        <authorList>
            <person name="Zheng Z."/>
            <person name="Ye L."/>
            <person name="Chen S."/>
        </authorList>
    </citation>
    <scope>NUCLEOTIDE SEQUENCE [LARGE SCALE GENOMIC DNA]</scope>
    <source>
        <strain evidence="2 3">Vb1636</strain>
    </source>
</reference>
<feature type="non-terminal residue" evidence="2">
    <location>
        <position position="196"/>
    </location>
</feature>
<dbReference type="PANTHER" id="PTHR30203:SF25">
    <property type="entry name" value="OUTER MEMBRANE PROTEIN-RELATED"/>
    <property type="match status" value="1"/>
</dbReference>
<dbReference type="PANTHER" id="PTHR30203">
    <property type="entry name" value="OUTER MEMBRANE CATION EFFLUX PROTEIN"/>
    <property type="match status" value="1"/>
</dbReference>
<name>A0A7Y0R1Z2_VIBAL</name>
<accession>A0A7Y0R1Z2</accession>
<dbReference type="Gene3D" id="2.20.200.10">
    <property type="entry name" value="Outer membrane efflux proteins (OEP)"/>
    <property type="match status" value="1"/>
</dbReference>
<dbReference type="InterPro" id="IPR010131">
    <property type="entry name" value="MdtP/NodT-like"/>
</dbReference>
<dbReference type="InterPro" id="IPR003423">
    <property type="entry name" value="OMP_efflux"/>
</dbReference>
<feature type="non-terminal residue" evidence="2">
    <location>
        <position position="1"/>
    </location>
</feature>
<sequence>NYKTMVESFKVPTINLSAGYMNYQFSKNDSSLGPILNPLSDSVSGLPPQIGNVTLMDNQHDGVFAGASIAWEVDLFGRIDRQANAAQIRLEQAQIYQSGLNTVITADLIHNYLQYQGASERLELAKSNLEDQRRTLDLVGKVVRSGYGSDLDLAQAKATLAAMESLVPQLEIAQQAHKHRLAVLLGEPLTQVEIRL</sequence>
<dbReference type="EMBL" id="JABCMA010000507">
    <property type="protein sequence ID" value="NMR77185.1"/>
    <property type="molecule type" value="Genomic_DNA"/>
</dbReference>
<evidence type="ECO:0000313" key="2">
    <source>
        <dbReference type="EMBL" id="NMR77185.1"/>
    </source>
</evidence>
<protein>
    <submittedName>
        <fullName evidence="2">TolC family protein</fullName>
    </submittedName>
</protein>
<evidence type="ECO:0000256" key="1">
    <source>
        <dbReference type="ARBA" id="ARBA00007613"/>
    </source>
</evidence>
<dbReference type="SUPFAM" id="SSF56954">
    <property type="entry name" value="Outer membrane efflux proteins (OEP)"/>
    <property type="match status" value="1"/>
</dbReference>
<comment type="caution">
    <text evidence="2">The sequence shown here is derived from an EMBL/GenBank/DDBJ whole genome shotgun (WGS) entry which is preliminary data.</text>
</comment>
<dbReference type="RefSeq" id="WP_169629636.1">
    <property type="nucleotide sequence ID" value="NZ_JABCMA010000507.1"/>
</dbReference>
<dbReference type="GO" id="GO:0015562">
    <property type="term" value="F:efflux transmembrane transporter activity"/>
    <property type="evidence" value="ECO:0007669"/>
    <property type="project" value="InterPro"/>
</dbReference>
<dbReference type="Proteomes" id="UP000565155">
    <property type="component" value="Unassembled WGS sequence"/>
</dbReference>
<dbReference type="Gene3D" id="1.20.1600.10">
    <property type="entry name" value="Outer membrane efflux proteins (OEP)"/>
    <property type="match status" value="1"/>
</dbReference>
<gene>
    <name evidence="2" type="ORF">HKB35_26765</name>
</gene>